<feature type="binding site" evidence="12">
    <location>
        <position position="458"/>
    </location>
    <ligand>
        <name>Zn(2+)</name>
        <dbReference type="ChEBI" id="CHEBI:29105"/>
        <label>2</label>
    </ligand>
</feature>
<feature type="binding site" evidence="12">
    <location>
        <position position="478"/>
    </location>
    <ligand>
        <name>Zn(2+)</name>
        <dbReference type="ChEBI" id="CHEBI:29105"/>
        <label>2</label>
    </ligand>
</feature>
<feature type="binding site" evidence="12">
    <location>
        <position position="452"/>
    </location>
    <ligand>
        <name>Zn(2+)</name>
        <dbReference type="ChEBI" id="CHEBI:29105"/>
        <label>1</label>
    </ligand>
</feature>
<reference evidence="15" key="2">
    <citation type="journal article" date="2021" name="PeerJ">
        <title>Extensive microbial diversity within the chicken gut microbiome revealed by metagenomics and culture.</title>
        <authorList>
            <person name="Gilroy R."/>
            <person name="Ravi A."/>
            <person name="Getino M."/>
            <person name="Pursley I."/>
            <person name="Horton D.L."/>
            <person name="Alikhan N.F."/>
            <person name="Baker D."/>
            <person name="Gharbi K."/>
            <person name="Hall N."/>
            <person name="Watson M."/>
            <person name="Adriaenssens E.M."/>
            <person name="Foster-Nyarko E."/>
            <person name="Jarju S."/>
            <person name="Secka A."/>
            <person name="Antonio M."/>
            <person name="Oren A."/>
            <person name="Chaudhuri R.R."/>
            <person name="La Ragione R."/>
            <person name="Hildebrand F."/>
            <person name="Pallen M.J."/>
        </authorList>
    </citation>
    <scope>NUCLEOTIDE SEQUENCE</scope>
    <source>
        <strain evidence="15">CHK178-757</strain>
    </source>
</reference>
<evidence type="ECO:0000256" key="4">
    <source>
        <dbReference type="ARBA" id="ARBA00022741"/>
    </source>
</evidence>
<evidence type="ECO:0000256" key="9">
    <source>
        <dbReference type="ARBA" id="ARBA00023125"/>
    </source>
</evidence>
<evidence type="ECO:0000256" key="7">
    <source>
        <dbReference type="ARBA" id="ARBA00022833"/>
    </source>
</evidence>
<dbReference type="GO" id="GO:0006310">
    <property type="term" value="P:DNA recombination"/>
    <property type="evidence" value="ECO:0007669"/>
    <property type="project" value="InterPro"/>
</dbReference>
<comment type="subunit">
    <text evidence="12">Component of the replication restart primosome.</text>
</comment>
<evidence type="ECO:0000313" key="15">
    <source>
        <dbReference type="EMBL" id="HIS46013.1"/>
    </source>
</evidence>
<evidence type="ECO:0000256" key="10">
    <source>
        <dbReference type="ARBA" id="ARBA00023235"/>
    </source>
</evidence>
<evidence type="ECO:0000256" key="6">
    <source>
        <dbReference type="ARBA" id="ARBA00022806"/>
    </source>
</evidence>
<protein>
    <recommendedName>
        <fullName evidence="12">Replication restart protein PriA</fullName>
    </recommendedName>
    <alternativeName>
        <fullName evidence="12">ATP-dependent DNA helicase PriA</fullName>
        <ecNumber evidence="12">5.6.2.4</ecNumber>
    </alternativeName>
    <alternativeName>
        <fullName evidence="12">DNA 3'-5' helicase PriA</fullName>
    </alternativeName>
</protein>
<dbReference type="InterPro" id="IPR005259">
    <property type="entry name" value="PriA"/>
</dbReference>
<feature type="binding site" evidence="12">
    <location>
        <position position="475"/>
    </location>
    <ligand>
        <name>Zn(2+)</name>
        <dbReference type="ChEBI" id="CHEBI:29105"/>
        <label>2</label>
    </ligand>
</feature>
<name>A0A9D1F1Q0_9FIRM</name>
<keyword evidence="5 12" id="KW-0378">Hydrolase</keyword>
<comment type="caution">
    <text evidence="15">The sequence shown here is derived from an EMBL/GenBank/DDBJ whole genome shotgun (WGS) entry which is preliminary data.</text>
</comment>
<comment type="catalytic activity">
    <reaction evidence="11 12">
        <text>ATP + H2O = ADP + phosphate + H(+)</text>
        <dbReference type="Rhea" id="RHEA:13065"/>
        <dbReference type="ChEBI" id="CHEBI:15377"/>
        <dbReference type="ChEBI" id="CHEBI:15378"/>
        <dbReference type="ChEBI" id="CHEBI:30616"/>
        <dbReference type="ChEBI" id="CHEBI:43474"/>
        <dbReference type="ChEBI" id="CHEBI:456216"/>
        <dbReference type="EC" id="5.6.2.4"/>
    </reaction>
</comment>
<dbReference type="CDD" id="cd18804">
    <property type="entry name" value="SF2_C_priA"/>
    <property type="match status" value="1"/>
</dbReference>
<evidence type="ECO:0000256" key="8">
    <source>
        <dbReference type="ARBA" id="ARBA00022840"/>
    </source>
</evidence>
<keyword evidence="6 12" id="KW-0347">Helicase</keyword>
<evidence type="ECO:0000256" key="1">
    <source>
        <dbReference type="ARBA" id="ARBA00022515"/>
    </source>
</evidence>
<feature type="binding site" evidence="12">
    <location>
        <position position="491"/>
    </location>
    <ligand>
        <name>Zn(2+)</name>
        <dbReference type="ChEBI" id="CHEBI:29105"/>
        <label>1</label>
    </ligand>
</feature>
<dbReference type="PROSITE" id="PS51194">
    <property type="entry name" value="HELICASE_CTER"/>
    <property type="match status" value="1"/>
</dbReference>
<evidence type="ECO:0000256" key="11">
    <source>
        <dbReference type="ARBA" id="ARBA00048988"/>
    </source>
</evidence>
<accession>A0A9D1F1Q0</accession>
<dbReference type="Pfam" id="PF00271">
    <property type="entry name" value="Helicase_C"/>
    <property type="match status" value="1"/>
</dbReference>
<dbReference type="GO" id="GO:0008270">
    <property type="term" value="F:zinc ion binding"/>
    <property type="evidence" value="ECO:0007669"/>
    <property type="project" value="UniProtKB-UniRule"/>
</dbReference>
<keyword evidence="8 12" id="KW-0067">ATP-binding</keyword>
<dbReference type="Pfam" id="PF00270">
    <property type="entry name" value="DEAD"/>
    <property type="match status" value="1"/>
</dbReference>
<dbReference type="InterPro" id="IPR041236">
    <property type="entry name" value="PriA_C"/>
</dbReference>
<keyword evidence="3 12" id="KW-0479">Metal-binding</keyword>
<evidence type="ECO:0000259" key="13">
    <source>
        <dbReference type="PROSITE" id="PS51192"/>
    </source>
</evidence>
<dbReference type="PANTHER" id="PTHR30580:SF0">
    <property type="entry name" value="PRIMOSOMAL PROTEIN N"/>
    <property type="match status" value="1"/>
</dbReference>
<keyword evidence="2 12" id="KW-0235">DNA replication</keyword>
<dbReference type="AlphaFoldDB" id="A0A9D1F1Q0"/>
<feature type="binding site" evidence="12">
    <location>
        <position position="461"/>
    </location>
    <ligand>
        <name>Zn(2+)</name>
        <dbReference type="ChEBI" id="CHEBI:29105"/>
        <label>2</label>
    </ligand>
</feature>
<evidence type="ECO:0000256" key="12">
    <source>
        <dbReference type="HAMAP-Rule" id="MF_00983"/>
    </source>
</evidence>
<dbReference type="SMART" id="SM00487">
    <property type="entry name" value="DEXDc"/>
    <property type="match status" value="1"/>
</dbReference>
<dbReference type="Pfam" id="PF18074">
    <property type="entry name" value="PriA_C"/>
    <property type="match status" value="1"/>
</dbReference>
<feature type="domain" description="Helicase ATP-binding" evidence="13">
    <location>
        <begin position="220"/>
        <end position="386"/>
    </location>
</feature>
<evidence type="ECO:0000256" key="2">
    <source>
        <dbReference type="ARBA" id="ARBA00022705"/>
    </source>
</evidence>
<feature type="binding site" evidence="12">
    <location>
        <position position="449"/>
    </location>
    <ligand>
        <name>Zn(2+)</name>
        <dbReference type="ChEBI" id="CHEBI:29105"/>
        <label>1</label>
    </ligand>
</feature>
<dbReference type="EC" id="5.6.2.4" evidence="12"/>
<dbReference type="Pfam" id="PF18319">
    <property type="entry name" value="Zn_ribbon_PriA"/>
    <property type="match status" value="1"/>
</dbReference>
<dbReference type="HAMAP" id="MF_00983">
    <property type="entry name" value="PriA"/>
    <property type="match status" value="1"/>
</dbReference>
<dbReference type="GO" id="GO:0016787">
    <property type="term" value="F:hydrolase activity"/>
    <property type="evidence" value="ECO:0007669"/>
    <property type="project" value="UniProtKB-KW"/>
</dbReference>
<dbReference type="GO" id="GO:0006269">
    <property type="term" value="P:DNA replication, synthesis of primer"/>
    <property type="evidence" value="ECO:0007669"/>
    <property type="project" value="UniProtKB-KW"/>
</dbReference>
<dbReference type="InterPro" id="IPR027417">
    <property type="entry name" value="P-loop_NTPase"/>
</dbReference>
<evidence type="ECO:0000259" key="14">
    <source>
        <dbReference type="PROSITE" id="PS51194"/>
    </source>
</evidence>
<dbReference type="CDD" id="cd17929">
    <property type="entry name" value="DEXHc_priA"/>
    <property type="match status" value="1"/>
</dbReference>
<dbReference type="EMBL" id="DVIT01000002">
    <property type="protein sequence ID" value="HIS46013.1"/>
    <property type="molecule type" value="Genomic_DNA"/>
</dbReference>
<organism evidence="15 16">
    <name type="scientific">Candidatus Scybalocola faecigallinarum</name>
    <dbReference type="NCBI Taxonomy" id="2840941"/>
    <lineage>
        <taxon>Bacteria</taxon>
        <taxon>Bacillati</taxon>
        <taxon>Bacillota</taxon>
        <taxon>Clostridia</taxon>
        <taxon>Lachnospirales</taxon>
        <taxon>Lachnospiraceae</taxon>
        <taxon>Lachnospiraceae incertae sedis</taxon>
        <taxon>Candidatus Scybalocola (ex Gilroy et al. 2021)</taxon>
    </lineage>
</organism>
<proteinExistence type="inferred from homology"/>
<feature type="binding site" evidence="12">
    <location>
        <position position="488"/>
    </location>
    <ligand>
        <name>Zn(2+)</name>
        <dbReference type="ChEBI" id="CHEBI:29105"/>
        <label>1</label>
    </ligand>
</feature>
<comment type="function">
    <text evidence="12">Initiates the restart of stalled replication forks, which reloads the replicative helicase on sites other than the origin of replication. Recognizes and binds to abandoned replication forks and remodels them to uncover a helicase loading site. Promotes assembly of the primosome at these replication forks.</text>
</comment>
<dbReference type="Gene3D" id="3.40.1440.60">
    <property type="entry name" value="PriA, 3(prime) DNA-binding domain"/>
    <property type="match status" value="1"/>
</dbReference>
<dbReference type="InterPro" id="IPR014001">
    <property type="entry name" value="Helicase_ATP-bd"/>
</dbReference>
<dbReference type="GO" id="GO:0043138">
    <property type="term" value="F:3'-5' DNA helicase activity"/>
    <property type="evidence" value="ECO:0007669"/>
    <property type="project" value="UniProtKB-EC"/>
</dbReference>
<comment type="cofactor">
    <cofactor evidence="12">
        <name>Zn(2+)</name>
        <dbReference type="ChEBI" id="CHEBI:29105"/>
    </cofactor>
    <text evidence="12">Binds 2 zinc ions per subunit.</text>
</comment>
<dbReference type="FunFam" id="3.40.50.300:FF:000489">
    <property type="entry name" value="Primosome assembly protein PriA"/>
    <property type="match status" value="1"/>
</dbReference>
<dbReference type="Pfam" id="PF17764">
    <property type="entry name" value="PriA_3primeBD"/>
    <property type="match status" value="1"/>
</dbReference>
<reference evidence="15" key="1">
    <citation type="submission" date="2020-10" db="EMBL/GenBank/DDBJ databases">
        <authorList>
            <person name="Gilroy R."/>
        </authorList>
    </citation>
    <scope>NUCLEOTIDE SEQUENCE</scope>
    <source>
        <strain evidence="15">CHK178-757</strain>
    </source>
</reference>
<dbReference type="Gene3D" id="3.40.50.300">
    <property type="entry name" value="P-loop containing nucleotide triphosphate hydrolases"/>
    <property type="match status" value="2"/>
</dbReference>
<dbReference type="InterPro" id="IPR042115">
    <property type="entry name" value="PriA_3primeBD_sf"/>
</dbReference>
<keyword evidence="9 12" id="KW-0238">DNA-binding</keyword>
<dbReference type="InterPro" id="IPR001650">
    <property type="entry name" value="Helicase_C-like"/>
</dbReference>
<evidence type="ECO:0000256" key="3">
    <source>
        <dbReference type="ARBA" id="ARBA00022723"/>
    </source>
</evidence>
<evidence type="ECO:0000313" key="16">
    <source>
        <dbReference type="Proteomes" id="UP000823927"/>
    </source>
</evidence>
<dbReference type="PANTHER" id="PTHR30580">
    <property type="entry name" value="PRIMOSOMAL PROTEIN N"/>
    <property type="match status" value="1"/>
</dbReference>
<dbReference type="GO" id="GO:0005524">
    <property type="term" value="F:ATP binding"/>
    <property type="evidence" value="ECO:0007669"/>
    <property type="project" value="UniProtKB-UniRule"/>
</dbReference>
<dbReference type="PROSITE" id="PS51192">
    <property type="entry name" value="HELICASE_ATP_BIND_1"/>
    <property type="match status" value="1"/>
</dbReference>
<comment type="catalytic activity">
    <reaction evidence="12">
        <text>Couples ATP hydrolysis with the unwinding of duplex DNA by translocating in the 3'-5' direction.</text>
        <dbReference type="EC" id="5.6.2.4"/>
    </reaction>
</comment>
<sequence length="747" mass="84660">MPVLYADIIVDISAGNLDRVFQYRIPSHLNGIADIGSQVMIPFGKSNRMIRGFIVNMTSRPDYDESKIKDIDQVINNELAMESQLIRLAWQIRKVYGGTMNQALKTVIPVKRQVKAQVNRYYSLTQDEGMLDAYEKRLGSDRRYKTRMELIRRLKTEGTFSREELLNVCHVSPSVVKALVSDGILVENVTRQYRRPMGQLMDTGQPVVLSPAQSQVVREICEDEQHRIHLIHGITGSGKTEIYMELIAEVVARGRQAIVLIPEISLSLQTVSRFYRRFGDRISVMNSRLSDGEKYDQYLRAKRGEVDIVVGPRSALFMPFERLGMIIIDEEHDGAYKSENTPRFHARDVAAWRARMSGAKLILGSATPSLESYARALAGMYALHTLNVRARAGSILPNVSVVDLREEFRQNNKKIFSRKLRALMEDALKRGEQIILFLNRRGYAGFVSCRSCGHVFKCRHCEVSMTAHRGGRLKCHYCGYEEPLPRTCPECGSPYVAAFGMGTQKVEGMIADEFPQARVLRLDRDSTSRKDSMDDILNRFRRHEADILVGTQMIVKGHDFPDVTVVGILAADLSMFSNDYMAAERTFQLLTQAAGRCGRDEKPGQVVIQTYAPEHYSIRCAASQDYGTFYRQEMSYRRLLSYPPVVHMLAVLAVGADEGRVQACITALAGAVRDFCREQGFEDMVIVGPADASVSKGKDVYRKVFYVKNKKYPWLIAAREFMEQHLRASSFSRDVGLQFDMDPMSMY</sequence>
<comment type="similarity">
    <text evidence="12">Belongs to the helicase family. PriA subfamily.</text>
</comment>
<dbReference type="InterPro" id="IPR040498">
    <property type="entry name" value="PriA_CRR"/>
</dbReference>
<dbReference type="SMART" id="SM00490">
    <property type="entry name" value="HELICc"/>
    <property type="match status" value="1"/>
</dbReference>
<keyword evidence="1 12" id="KW-0639">Primosome</keyword>
<dbReference type="InterPro" id="IPR011545">
    <property type="entry name" value="DEAD/DEAH_box_helicase_dom"/>
</dbReference>
<keyword evidence="7 12" id="KW-0862">Zinc</keyword>
<dbReference type="InterPro" id="IPR041222">
    <property type="entry name" value="PriA_3primeBD"/>
</dbReference>
<keyword evidence="4 12" id="KW-0547">Nucleotide-binding</keyword>
<dbReference type="Proteomes" id="UP000823927">
    <property type="component" value="Unassembled WGS sequence"/>
</dbReference>
<dbReference type="GO" id="GO:0006302">
    <property type="term" value="P:double-strand break repair"/>
    <property type="evidence" value="ECO:0007669"/>
    <property type="project" value="InterPro"/>
</dbReference>
<gene>
    <name evidence="12 15" type="primary">priA</name>
    <name evidence="15" type="ORF">IAB46_00340</name>
</gene>
<feature type="domain" description="Helicase C-terminal" evidence="14">
    <location>
        <begin position="483"/>
        <end position="652"/>
    </location>
</feature>
<evidence type="ECO:0000256" key="5">
    <source>
        <dbReference type="ARBA" id="ARBA00022801"/>
    </source>
</evidence>
<dbReference type="GO" id="GO:1990077">
    <property type="term" value="C:primosome complex"/>
    <property type="evidence" value="ECO:0007669"/>
    <property type="project" value="UniProtKB-UniRule"/>
</dbReference>
<dbReference type="NCBIfam" id="TIGR00595">
    <property type="entry name" value="priA"/>
    <property type="match status" value="1"/>
</dbReference>
<keyword evidence="10 12" id="KW-0413">Isomerase</keyword>
<dbReference type="GO" id="GO:0003677">
    <property type="term" value="F:DNA binding"/>
    <property type="evidence" value="ECO:0007669"/>
    <property type="project" value="UniProtKB-UniRule"/>
</dbReference>
<dbReference type="SUPFAM" id="SSF52540">
    <property type="entry name" value="P-loop containing nucleoside triphosphate hydrolases"/>
    <property type="match status" value="1"/>
</dbReference>
<dbReference type="GO" id="GO:0006270">
    <property type="term" value="P:DNA replication initiation"/>
    <property type="evidence" value="ECO:0007669"/>
    <property type="project" value="TreeGrafter"/>
</dbReference>